<dbReference type="Pfam" id="PF01580">
    <property type="entry name" value="FtsK_SpoIIIE"/>
    <property type="match status" value="1"/>
</dbReference>
<dbReference type="Gene3D" id="3.40.50.300">
    <property type="entry name" value="P-loop containing nucleotide triphosphate hydrolases"/>
    <property type="match status" value="1"/>
</dbReference>
<protein>
    <recommendedName>
        <fullName evidence="3">FtsK domain-containing protein</fullName>
    </recommendedName>
</protein>
<keyword evidence="2" id="KW-0067">ATP-binding</keyword>
<dbReference type="PROSITE" id="PS50901">
    <property type="entry name" value="FTSK"/>
    <property type="match status" value="1"/>
</dbReference>
<accession>A0A0F9IZJ2</accession>
<dbReference type="InterPro" id="IPR027417">
    <property type="entry name" value="P-loop_NTPase"/>
</dbReference>
<evidence type="ECO:0000313" key="4">
    <source>
        <dbReference type="EMBL" id="KKL92442.1"/>
    </source>
</evidence>
<evidence type="ECO:0000259" key="3">
    <source>
        <dbReference type="PROSITE" id="PS50901"/>
    </source>
</evidence>
<dbReference type="Gene3D" id="1.10.10.10">
    <property type="entry name" value="Winged helix-like DNA-binding domain superfamily/Winged helix DNA-binding domain"/>
    <property type="match status" value="1"/>
</dbReference>
<dbReference type="SUPFAM" id="SSF46785">
    <property type="entry name" value="Winged helix' DNA-binding domain"/>
    <property type="match status" value="1"/>
</dbReference>
<evidence type="ECO:0000256" key="1">
    <source>
        <dbReference type="ARBA" id="ARBA00022741"/>
    </source>
</evidence>
<dbReference type="InterPro" id="IPR018541">
    <property type="entry name" value="Ftsk_gamma"/>
</dbReference>
<reference evidence="4" key="1">
    <citation type="journal article" date="2015" name="Nature">
        <title>Complex archaea that bridge the gap between prokaryotes and eukaryotes.</title>
        <authorList>
            <person name="Spang A."/>
            <person name="Saw J.H."/>
            <person name="Jorgensen S.L."/>
            <person name="Zaremba-Niedzwiedzka K."/>
            <person name="Martijn J."/>
            <person name="Lind A.E."/>
            <person name="van Eijk R."/>
            <person name="Schleper C."/>
            <person name="Guy L."/>
            <person name="Ettema T.J."/>
        </authorList>
    </citation>
    <scope>NUCLEOTIDE SEQUENCE</scope>
</reference>
<dbReference type="PANTHER" id="PTHR22683:SF41">
    <property type="entry name" value="DNA TRANSLOCASE FTSK"/>
    <property type="match status" value="1"/>
</dbReference>
<keyword evidence="1" id="KW-0547">Nucleotide-binding</keyword>
<proteinExistence type="predicted"/>
<gene>
    <name evidence="4" type="ORF">LCGC14_1884660</name>
</gene>
<dbReference type="PANTHER" id="PTHR22683">
    <property type="entry name" value="SPORULATION PROTEIN RELATED"/>
    <property type="match status" value="1"/>
</dbReference>
<dbReference type="InterPro" id="IPR050206">
    <property type="entry name" value="FtsK/SpoIIIE/SftA"/>
</dbReference>
<dbReference type="InterPro" id="IPR002543">
    <property type="entry name" value="FtsK_dom"/>
</dbReference>
<name>A0A0F9IZJ2_9ZZZZ</name>
<dbReference type="SUPFAM" id="SSF52540">
    <property type="entry name" value="P-loop containing nucleoside triphosphate hydrolases"/>
    <property type="match status" value="1"/>
</dbReference>
<dbReference type="GO" id="GO:0003677">
    <property type="term" value="F:DNA binding"/>
    <property type="evidence" value="ECO:0007669"/>
    <property type="project" value="InterPro"/>
</dbReference>
<comment type="caution">
    <text evidence="4">The sequence shown here is derived from an EMBL/GenBank/DDBJ whole genome shotgun (WGS) entry which is preliminary data.</text>
</comment>
<dbReference type="GO" id="GO:0005524">
    <property type="term" value="F:ATP binding"/>
    <property type="evidence" value="ECO:0007669"/>
    <property type="project" value="UniProtKB-KW"/>
</dbReference>
<dbReference type="EMBL" id="LAZR01019461">
    <property type="protein sequence ID" value="KKL92442.1"/>
    <property type="molecule type" value="Genomic_DNA"/>
</dbReference>
<sequence>MMIDPKMVELKIYNGIPHLLTEVITDPREASKALRWVIYEMENRYRLLDEMFVRDIKTYNQKVKEELPYIVVIIDEFANLMAIAQKEIEDTVVRLAAMSRAVGIHLIMATQRPSVDVITGLIKANFPYRIAFQVASKIDSRTIMDSMGAEKLLGRGDMLFAPAGSMNVKRIQGAYIHEDEVFRLVREIKKNSSPDYNDEILSFEKTEGHGIDDNDPIFDEAVETVLRTKRASASFLQRRLKIGYNRAARLIEHMEDKGIIGPPRGSKPREIYLEGGE</sequence>
<dbReference type="InterPro" id="IPR036388">
    <property type="entry name" value="WH-like_DNA-bd_sf"/>
</dbReference>
<dbReference type="Pfam" id="PF09397">
    <property type="entry name" value="FtsK_gamma"/>
    <property type="match status" value="1"/>
</dbReference>
<evidence type="ECO:0000256" key="2">
    <source>
        <dbReference type="ARBA" id="ARBA00022840"/>
    </source>
</evidence>
<organism evidence="4">
    <name type="scientific">marine sediment metagenome</name>
    <dbReference type="NCBI Taxonomy" id="412755"/>
    <lineage>
        <taxon>unclassified sequences</taxon>
        <taxon>metagenomes</taxon>
        <taxon>ecological metagenomes</taxon>
    </lineage>
</organism>
<dbReference type="SMART" id="SM00843">
    <property type="entry name" value="Ftsk_gamma"/>
    <property type="match status" value="1"/>
</dbReference>
<feature type="domain" description="FtsK" evidence="3">
    <location>
        <begin position="1"/>
        <end position="141"/>
    </location>
</feature>
<dbReference type="AlphaFoldDB" id="A0A0F9IZJ2"/>
<dbReference type="InterPro" id="IPR036390">
    <property type="entry name" value="WH_DNA-bd_sf"/>
</dbReference>